<dbReference type="EMBL" id="CP150845">
    <property type="protein sequence ID" value="WYZ18451.1"/>
    <property type="molecule type" value="Genomic_DNA"/>
</dbReference>
<dbReference type="RefSeq" id="WP_232678490.1">
    <property type="nucleotide sequence ID" value="NZ_CP150845.1"/>
</dbReference>
<accession>A0ABZ2UF70</accession>
<keyword evidence="1" id="KW-0472">Membrane</keyword>
<evidence type="ECO:0000313" key="2">
    <source>
        <dbReference type="EMBL" id="WYZ18451.1"/>
    </source>
</evidence>
<feature type="transmembrane region" description="Helical" evidence="1">
    <location>
        <begin position="63"/>
        <end position="81"/>
    </location>
</feature>
<evidence type="ECO:0000256" key="1">
    <source>
        <dbReference type="SAM" id="Phobius"/>
    </source>
</evidence>
<name>A0ABZ2UF70_9FLAO</name>
<keyword evidence="1" id="KW-1133">Transmembrane helix</keyword>
<feature type="transmembrane region" description="Helical" evidence="1">
    <location>
        <begin position="93"/>
        <end position="114"/>
    </location>
</feature>
<reference evidence="2 3" key="1">
    <citation type="submission" date="2024-03" db="EMBL/GenBank/DDBJ databases">
        <title>Flavobacterium soyae.</title>
        <authorList>
            <person name="Zheng W."/>
        </authorList>
    </citation>
    <scope>NUCLEOTIDE SEQUENCE [LARGE SCALE GENOMIC DNA]</scope>
    <source>
        <strain evidence="2 3">55</strain>
    </source>
</reference>
<keyword evidence="1" id="KW-0812">Transmembrane</keyword>
<protein>
    <recommendedName>
        <fullName evidence="4">Quinol:cytochrome c oxidoreductase membrane protein</fullName>
    </recommendedName>
</protein>
<sequence length="170" mass="19328">MKNHKLFVAHFQTQQQAEDAIIKLKRRGYDITKLSLIGTDCYTEQNVLGYYSIYDQMEKWSSIGLFAVGLTSMIFGSLFFFDLGVGMPNIKMPIIYACIAILIGAVIPLIAIAFSKNKNIEYKTEIRAHKFMLCAELPADKIEKIQAILHIHLPKENSLSEKENQVLLEN</sequence>
<evidence type="ECO:0000313" key="3">
    <source>
        <dbReference type="Proteomes" id="UP001623852"/>
    </source>
</evidence>
<proteinExistence type="predicted"/>
<gene>
    <name evidence="2" type="ORF">AABD74_14905</name>
</gene>
<organism evidence="2 3">
    <name type="scientific">Flavobacterium soyae</name>
    <dbReference type="NCBI Taxonomy" id="2903098"/>
    <lineage>
        <taxon>Bacteria</taxon>
        <taxon>Pseudomonadati</taxon>
        <taxon>Bacteroidota</taxon>
        <taxon>Flavobacteriia</taxon>
        <taxon>Flavobacteriales</taxon>
        <taxon>Flavobacteriaceae</taxon>
        <taxon>Flavobacterium</taxon>
    </lineage>
</organism>
<keyword evidence="3" id="KW-1185">Reference proteome</keyword>
<evidence type="ECO:0008006" key="4">
    <source>
        <dbReference type="Google" id="ProtNLM"/>
    </source>
</evidence>
<dbReference type="Proteomes" id="UP001623852">
    <property type="component" value="Chromosome"/>
</dbReference>